<evidence type="ECO:0000256" key="2">
    <source>
        <dbReference type="SAM" id="Phobius"/>
    </source>
</evidence>
<reference evidence="4" key="1">
    <citation type="journal article" date="2019" name="Int. J. Syst. Evol. Microbiol.">
        <title>The Global Catalogue of Microorganisms (GCM) 10K type strain sequencing project: providing services to taxonomists for standard genome sequencing and annotation.</title>
        <authorList>
            <consortium name="The Broad Institute Genomics Platform"/>
            <consortium name="The Broad Institute Genome Sequencing Center for Infectious Disease"/>
            <person name="Wu L."/>
            <person name="Ma J."/>
        </authorList>
    </citation>
    <scope>NUCLEOTIDE SEQUENCE [LARGE SCALE GENOMIC DNA]</scope>
    <source>
        <strain evidence="4">KLKA75</strain>
    </source>
</reference>
<feature type="region of interest" description="Disordered" evidence="1">
    <location>
        <begin position="379"/>
        <end position="411"/>
    </location>
</feature>
<feature type="compositionally biased region" description="Acidic residues" evidence="1">
    <location>
        <begin position="207"/>
        <end position="222"/>
    </location>
</feature>
<keyword evidence="2" id="KW-0812">Transmembrane</keyword>
<dbReference type="NCBIfam" id="NF010613">
    <property type="entry name" value="PRK14013.1-3"/>
    <property type="match status" value="1"/>
</dbReference>
<organism evidence="3 4">
    <name type="scientific">Actinomadura gamaensis</name>
    <dbReference type="NCBI Taxonomy" id="1763541"/>
    <lineage>
        <taxon>Bacteria</taxon>
        <taxon>Bacillati</taxon>
        <taxon>Actinomycetota</taxon>
        <taxon>Actinomycetes</taxon>
        <taxon>Streptosporangiales</taxon>
        <taxon>Thermomonosporaceae</taxon>
        <taxon>Actinomadura</taxon>
    </lineage>
</organism>
<dbReference type="RefSeq" id="WP_378252280.1">
    <property type="nucleotide sequence ID" value="NZ_JBHSIT010000001.1"/>
</dbReference>
<comment type="caution">
    <text evidence="3">The sequence shown here is derived from an EMBL/GenBank/DDBJ whole genome shotgun (WGS) entry which is preliminary data.</text>
</comment>
<proteinExistence type="predicted"/>
<keyword evidence="2" id="KW-1133">Transmembrane helix</keyword>
<feature type="transmembrane region" description="Helical" evidence="2">
    <location>
        <begin position="315"/>
        <end position="333"/>
    </location>
</feature>
<feature type="transmembrane region" description="Helical" evidence="2">
    <location>
        <begin position="270"/>
        <end position="294"/>
    </location>
</feature>
<keyword evidence="4" id="KW-1185">Reference proteome</keyword>
<evidence type="ECO:0000313" key="3">
    <source>
        <dbReference type="EMBL" id="MFC4906593.1"/>
    </source>
</evidence>
<feature type="transmembrane region" description="Helical" evidence="2">
    <location>
        <begin position="115"/>
        <end position="136"/>
    </location>
</feature>
<dbReference type="Proteomes" id="UP001595872">
    <property type="component" value="Unassembled WGS sequence"/>
</dbReference>
<evidence type="ECO:0000256" key="1">
    <source>
        <dbReference type="SAM" id="MobiDB-lite"/>
    </source>
</evidence>
<dbReference type="PANTHER" id="PTHR30238:SF4">
    <property type="entry name" value="SLL1022 PROTEIN"/>
    <property type="match status" value="1"/>
</dbReference>
<feature type="transmembrane region" description="Helical" evidence="2">
    <location>
        <begin position="65"/>
        <end position="90"/>
    </location>
</feature>
<sequence length="411" mass="43385">MILRTFGWSVAITAVALLVALAYQGPEALALVAILAVLEISLSFDNAVVNAKVLDRMSPFWQKIFLTVGIAIAVFGMRLLFPLVIVALTAKLSPVRAFDLALSEPHRYEAIMRDAYPMIAGFGGAFLLMLFLNWVFEDRELRWLVPLERALARLGRLDQLPVVITGGVLAAVSGLVADDPAEVMIAGVLGMITYILVDGLGEMFSDASDDEDDDEGEGEGEGEGNAGNGTAAAIVRRGGPSSAALAVGKAGFFLFLYLEVLDASFSFDGVIGAFAISTDPIVIALGLGVGAMYIRSLTVYLVRKGTLHEYVYLEHGAHWAIGALSVCMMISIGHELPDWLTGGIGAGLILVSFASSVIRNRREADGGAVVEAGGRTNREVAGDTAASTEAVEAGEDDPSARVAPSPGVRDR</sequence>
<protein>
    <submittedName>
        <fullName evidence="3">DUF475 domain-containing protein</fullName>
    </submittedName>
</protein>
<feature type="transmembrane region" description="Helical" evidence="2">
    <location>
        <begin position="339"/>
        <end position="358"/>
    </location>
</feature>
<evidence type="ECO:0000313" key="4">
    <source>
        <dbReference type="Proteomes" id="UP001595872"/>
    </source>
</evidence>
<feature type="region of interest" description="Disordered" evidence="1">
    <location>
        <begin position="207"/>
        <end position="229"/>
    </location>
</feature>
<feature type="transmembrane region" description="Helical" evidence="2">
    <location>
        <begin position="32"/>
        <end position="53"/>
    </location>
</feature>
<dbReference type="EMBL" id="JBHSIT010000001">
    <property type="protein sequence ID" value="MFC4906593.1"/>
    <property type="molecule type" value="Genomic_DNA"/>
</dbReference>
<name>A0ABV9TT26_9ACTN</name>
<accession>A0ABV9TT26</accession>
<dbReference type="PANTHER" id="PTHR30238">
    <property type="entry name" value="MEMBRANE BOUND PREDICTED REDOX MODULATOR"/>
    <property type="match status" value="1"/>
</dbReference>
<dbReference type="Pfam" id="PF04332">
    <property type="entry name" value="DUF475"/>
    <property type="match status" value="1"/>
</dbReference>
<keyword evidence="2" id="KW-0472">Membrane</keyword>
<dbReference type="InterPro" id="IPR007427">
    <property type="entry name" value="DUF475"/>
</dbReference>
<gene>
    <name evidence="3" type="ORF">ACFPCY_04625</name>
</gene>
<feature type="transmembrane region" description="Helical" evidence="2">
    <location>
        <begin position="242"/>
        <end position="258"/>
    </location>
</feature>